<accession>A0A146MH88</accession>
<evidence type="ECO:0000313" key="2">
    <source>
        <dbReference type="EMBL" id="JAQ18030.1"/>
    </source>
</evidence>
<keyword evidence="1" id="KW-0732">Signal</keyword>
<feature type="signal peptide" evidence="1">
    <location>
        <begin position="1"/>
        <end position="19"/>
    </location>
</feature>
<evidence type="ECO:0000256" key="1">
    <source>
        <dbReference type="SAM" id="SignalP"/>
    </source>
</evidence>
<reference evidence="2" key="1">
    <citation type="journal article" date="2016" name="Gigascience">
        <title>De novo construction of an expanded transcriptome assembly for the western tarnished plant bug, Lygus hesperus.</title>
        <authorList>
            <person name="Tassone E.E."/>
            <person name="Geib S.M."/>
            <person name="Hall B."/>
            <person name="Fabrick J.A."/>
            <person name="Brent C.S."/>
            <person name="Hull J.J."/>
        </authorList>
    </citation>
    <scope>NUCLEOTIDE SEQUENCE</scope>
</reference>
<sequence length="146" mass="16264">LLLLLLLLLLQTLCTQVRTTLTVLHAVPNWTTVVSVIKTIQQIYPTVSSGGGLWGCVPHPIILTVLPPLLRLRITTQYRCCVKTLTPVQILLLQRSLLECILTHSPLPTPFPTLPRRSHVGIQTVKLTTLVVLVYTLSTFKVQGVW</sequence>
<dbReference type="EMBL" id="GDHC01000599">
    <property type="protein sequence ID" value="JAQ18030.1"/>
    <property type="molecule type" value="Transcribed_RNA"/>
</dbReference>
<name>A0A146MH88_LYGHE</name>
<feature type="chain" id="PRO_5007528027" description="Secreted protein" evidence="1">
    <location>
        <begin position="20"/>
        <end position="146"/>
    </location>
</feature>
<evidence type="ECO:0008006" key="3">
    <source>
        <dbReference type="Google" id="ProtNLM"/>
    </source>
</evidence>
<protein>
    <recommendedName>
        <fullName evidence="3">Secreted protein</fullName>
    </recommendedName>
</protein>
<organism evidence="2">
    <name type="scientific">Lygus hesperus</name>
    <name type="common">Western plant bug</name>
    <dbReference type="NCBI Taxonomy" id="30085"/>
    <lineage>
        <taxon>Eukaryota</taxon>
        <taxon>Metazoa</taxon>
        <taxon>Ecdysozoa</taxon>
        <taxon>Arthropoda</taxon>
        <taxon>Hexapoda</taxon>
        <taxon>Insecta</taxon>
        <taxon>Pterygota</taxon>
        <taxon>Neoptera</taxon>
        <taxon>Paraneoptera</taxon>
        <taxon>Hemiptera</taxon>
        <taxon>Heteroptera</taxon>
        <taxon>Panheteroptera</taxon>
        <taxon>Cimicomorpha</taxon>
        <taxon>Miridae</taxon>
        <taxon>Mirini</taxon>
        <taxon>Lygus</taxon>
    </lineage>
</organism>
<gene>
    <name evidence="2" type="ORF">g.93695</name>
</gene>
<proteinExistence type="predicted"/>
<dbReference type="AlphaFoldDB" id="A0A146MH88"/>
<feature type="non-terminal residue" evidence="2">
    <location>
        <position position="1"/>
    </location>
</feature>